<feature type="region of interest" description="Disordered" evidence="1">
    <location>
        <begin position="253"/>
        <end position="278"/>
    </location>
</feature>
<gene>
    <name evidence="4" type="ORF">G7K_3107-t1</name>
</gene>
<reference evidence="4 5" key="3">
    <citation type="journal article" date="2015" name="Genome Announc.">
        <title>Draft Genome Sequence of the Archiascomycetous Yeast Saitoella complicata.</title>
        <authorList>
            <person name="Yamauchi K."/>
            <person name="Kondo S."/>
            <person name="Hamamoto M."/>
            <person name="Takahashi Y."/>
            <person name="Ogura Y."/>
            <person name="Hayashi T."/>
            <person name="Nishida H."/>
        </authorList>
    </citation>
    <scope>NUCLEOTIDE SEQUENCE [LARGE SCALE GENOMIC DNA]</scope>
    <source>
        <strain evidence="4 5">NRRL Y-17804</strain>
    </source>
</reference>
<evidence type="ECO:0000313" key="5">
    <source>
        <dbReference type="Proteomes" id="UP000033140"/>
    </source>
</evidence>
<dbReference type="Pfam" id="PF24866">
    <property type="entry name" value="DUF7732"/>
    <property type="match status" value="1"/>
</dbReference>
<dbReference type="AlphaFoldDB" id="A0A0E9NH02"/>
<reference evidence="4 5" key="2">
    <citation type="journal article" date="2014" name="J. Gen. Appl. Microbiol.">
        <title>The early diverging ascomycetous budding yeast Saitoella complicata has three histone deacetylases belonging to the Clr6, Hos2, and Rpd3 lineages.</title>
        <authorList>
            <person name="Nishida H."/>
            <person name="Matsumoto T."/>
            <person name="Kondo S."/>
            <person name="Hamamoto M."/>
            <person name="Yoshikawa H."/>
        </authorList>
    </citation>
    <scope>NUCLEOTIDE SEQUENCE [LARGE SCALE GENOMIC DNA]</scope>
    <source>
        <strain evidence="4 5">NRRL Y-17804</strain>
    </source>
</reference>
<feature type="domain" description="DUF7732" evidence="3">
    <location>
        <begin position="141"/>
        <end position="252"/>
    </location>
</feature>
<evidence type="ECO:0000256" key="2">
    <source>
        <dbReference type="SAM" id="SignalP"/>
    </source>
</evidence>
<dbReference type="PANTHER" id="PTHR42091">
    <property type="entry name" value="CONSERVED GLYCINE-RICH PROTEIN (AFU_ORTHOLOGUE AFUA_7G02440)"/>
    <property type="match status" value="1"/>
</dbReference>
<evidence type="ECO:0000259" key="3">
    <source>
        <dbReference type="Pfam" id="PF24866"/>
    </source>
</evidence>
<dbReference type="Proteomes" id="UP000033140">
    <property type="component" value="Unassembled WGS sequence"/>
</dbReference>
<dbReference type="RefSeq" id="XP_019024519.1">
    <property type="nucleotide sequence ID" value="XM_019170664.1"/>
</dbReference>
<dbReference type="PANTHER" id="PTHR42091:SF1">
    <property type="entry name" value="CONSERVED GLYCINE-RICH PROTEIN (AFU_ORTHOLOGUE AFUA_7G02440)"/>
    <property type="match status" value="1"/>
</dbReference>
<comment type="caution">
    <text evidence="4">The sequence shown here is derived from an EMBL/GenBank/DDBJ whole genome shotgun (WGS) entry which is preliminary data.</text>
</comment>
<feature type="compositionally biased region" description="Pro residues" evidence="1">
    <location>
        <begin position="105"/>
        <end position="118"/>
    </location>
</feature>
<reference evidence="4 5" key="1">
    <citation type="journal article" date="2011" name="J. Gen. Appl. Microbiol.">
        <title>Draft genome sequencing of the enigmatic yeast Saitoella complicata.</title>
        <authorList>
            <person name="Nishida H."/>
            <person name="Hamamoto M."/>
            <person name="Sugiyama J."/>
        </authorList>
    </citation>
    <scope>NUCLEOTIDE SEQUENCE [LARGE SCALE GENOMIC DNA]</scope>
    <source>
        <strain evidence="4 5">NRRL Y-17804</strain>
    </source>
</reference>
<dbReference type="InterPro" id="IPR056634">
    <property type="entry name" value="DUF7732"/>
</dbReference>
<name>A0A0E9NH02_SAICN</name>
<feature type="chain" id="PRO_5002430502" description="DUF7732 domain-containing protein" evidence="2">
    <location>
        <begin position="21"/>
        <end position="304"/>
    </location>
</feature>
<feature type="region of interest" description="Disordered" evidence="1">
    <location>
        <begin position="61"/>
        <end position="138"/>
    </location>
</feature>
<feature type="compositionally biased region" description="Low complexity" evidence="1">
    <location>
        <begin position="61"/>
        <end position="101"/>
    </location>
</feature>
<organism evidence="4 5">
    <name type="scientific">Saitoella complicata (strain BCRC 22490 / CBS 7301 / JCM 7358 / NBRC 10748 / NRRL Y-17804)</name>
    <dbReference type="NCBI Taxonomy" id="698492"/>
    <lineage>
        <taxon>Eukaryota</taxon>
        <taxon>Fungi</taxon>
        <taxon>Dikarya</taxon>
        <taxon>Ascomycota</taxon>
        <taxon>Taphrinomycotina</taxon>
        <taxon>Taphrinomycotina incertae sedis</taxon>
        <taxon>Saitoella</taxon>
    </lineage>
</organism>
<sequence>MKFLQTFITINALLFAAVEASPVVEFSAQGEVAVAEANKAFEEPSFQWADIPRLYKRARVGGSRVGSSGSRSGSTSSGSSSSGSTTGSSGSTGSSSGSTTGNRGNPPPYTAGASPPPYSSISNAGGRTIRGSGTPKASGGYYSGGSAVPYRAGARSPIGIYPFFLPPFFLFGAYGAYSYGYYGYRLNRTETYHNETTNANQTLPVVCVCQEYETCGCDANDAGNFTLPAGVSSAVINGTEYAIVNGSLANGTTSDGGTDASSDSESTSSSSSSSEASAAMPVRAETLGWAVVGATLMGLASQVM</sequence>
<keyword evidence="5" id="KW-1185">Reference proteome</keyword>
<keyword evidence="2" id="KW-0732">Signal</keyword>
<accession>A0A0E9NH02</accession>
<dbReference type="EMBL" id="BACD03000018">
    <property type="protein sequence ID" value="GAO48946.1"/>
    <property type="molecule type" value="Genomic_DNA"/>
</dbReference>
<feature type="signal peptide" evidence="2">
    <location>
        <begin position="1"/>
        <end position="20"/>
    </location>
</feature>
<dbReference type="OrthoDB" id="5425547at2759"/>
<protein>
    <recommendedName>
        <fullName evidence="3">DUF7732 domain-containing protein</fullName>
    </recommendedName>
</protein>
<evidence type="ECO:0000313" key="4">
    <source>
        <dbReference type="EMBL" id="GAO48946.1"/>
    </source>
</evidence>
<dbReference type="STRING" id="698492.A0A0E9NH02"/>
<proteinExistence type="predicted"/>
<evidence type="ECO:0000256" key="1">
    <source>
        <dbReference type="SAM" id="MobiDB-lite"/>
    </source>
</evidence>